<dbReference type="WBParaSite" id="HPLM_0000470201-mRNA-1">
    <property type="protein sequence ID" value="HPLM_0000470201-mRNA-1"/>
    <property type="gene ID" value="HPLM_0000470201"/>
</dbReference>
<sequence>MPEEQSKQWGHLISSWTTTSFTLPRLLTDHTYSIEGITLLRRLSSSKSRLAPLNKAITIPRLELAALMTGNKELPIFDRIRVKIIQDDTSDVIVRHIPGHLNPADIGARGATTHELLSSTRWCD</sequence>
<name>A0A0N4W498_HAEPC</name>
<reference evidence="1 2" key="2">
    <citation type="submission" date="2018-11" db="EMBL/GenBank/DDBJ databases">
        <authorList>
            <consortium name="Pathogen Informatics"/>
        </authorList>
    </citation>
    <scope>NUCLEOTIDE SEQUENCE [LARGE SCALE GENOMIC DNA]</scope>
    <source>
        <strain evidence="1 2">MHpl1</strain>
    </source>
</reference>
<evidence type="ECO:0000313" key="3">
    <source>
        <dbReference type="WBParaSite" id="HPLM_0000470201-mRNA-1"/>
    </source>
</evidence>
<evidence type="ECO:0000313" key="1">
    <source>
        <dbReference type="EMBL" id="VDO23824.1"/>
    </source>
</evidence>
<keyword evidence="2" id="KW-1185">Reference proteome</keyword>
<proteinExistence type="predicted"/>
<dbReference type="Proteomes" id="UP000268014">
    <property type="component" value="Unassembled WGS sequence"/>
</dbReference>
<organism evidence="3">
    <name type="scientific">Haemonchus placei</name>
    <name type="common">Barber's pole worm</name>
    <dbReference type="NCBI Taxonomy" id="6290"/>
    <lineage>
        <taxon>Eukaryota</taxon>
        <taxon>Metazoa</taxon>
        <taxon>Ecdysozoa</taxon>
        <taxon>Nematoda</taxon>
        <taxon>Chromadorea</taxon>
        <taxon>Rhabditida</taxon>
        <taxon>Rhabditina</taxon>
        <taxon>Rhabditomorpha</taxon>
        <taxon>Strongyloidea</taxon>
        <taxon>Trichostrongylidae</taxon>
        <taxon>Haemonchus</taxon>
    </lineage>
</organism>
<dbReference type="EMBL" id="UZAF01016239">
    <property type="protein sequence ID" value="VDO23824.1"/>
    <property type="molecule type" value="Genomic_DNA"/>
</dbReference>
<protein>
    <submittedName>
        <fullName evidence="1 3">Uncharacterized protein</fullName>
    </submittedName>
</protein>
<accession>A0A0N4W498</accession>
<dbReference type="InterPro" id="IPR008042">
    <property type="entry name" value="Retrotrans_Pao"/>
</dbReference>
<dbReference type="AlphaFoldDB" id="A0A0N4W498"/>
<evidence type="ECO:0000313" key="2">
    <source>
        <dbReference type="Proteomes" id="UP000268014"/>
    </source>
</evidence>
<dbReference type="Pfam" id="PF05380">
    <property type="entry name" value="Peptidase_A17"/>
    <property type="match status" value="1"/>
</dbReference>
<reference evidence="3" key="1">
    <citation type="submission" date="2017-02" db="UniProtKB">
        <authorList>
            <consortium name="WormBaseParasite"/>
        </authorList>
    </citation>
    <scope>IDENTIFICATION</scope>
</reference>
<gene>
    <name evidence="1" type="ORF">HPLM_LOCUS4694</name>
</gene>
<dbReference type="OrthoDB" id="5872779at2759"/>